<dbReference type="PANTHER" id="PTHR30086:SF20">
    <property type="entry name" value="ARGININE EXPORTER PROTEIN ARGO-RELATED"/>
    <property type="match status" value="1"/>
</dbReference>
<dbReference type="Proteomes" id="UP000248079">
    <property type="component" value="Unassembled WGS sequence"/>
</dbReference>
<keyword evidence="3 6" id="KW-0812">Transmembrane</keyword>
<gene>
    <name evidence="7" type="ORF">DF185_07790</name>
</gene>
<keyword evidence="8" id="KW-1185">Reference proteome</keyword>
<evidence type="ECO:0000256" key="4">
    <source>
        <dbReference type="ARBA" id="ARBA00022989"/>
    </source>
</evidence>
<dbReference type="PANTHER" id="PTHR30086">
    <property type="entry name" value="ARGININE EXPORTER PROTEIN ARGO"/>
    <property type="match status" value="1"/>
</dbReference>
<feature type="transmembrane region" description="Helical" evidence="6">
    <location>
        <begin position="119"/>
        <end position="140"/>
    </location>
</feature>
<dbReference type="GO" id="GO:0005886">
    <property type="term" value="C:plasma membrane"/>
    <property type="evidence" value="ECO:0007669"/>
    <property type="project" value="UniProtKB-SubCell"/>
</dbReference>
<feature type="transmembrane region" description="Helical" evidence="6">
    <location>
        <begin position="40"/>
        <end position="64"/>
    </location>
</feature>
<name>A0A2V3ZY75_9BACT</name>
<feature type="transmembrane region" description="Helical" evidence="6">
    <location>
        <begin position="152"/>
        <end position="173"/>
    </location>
</feature>
<keyword evidence="2" id="KW-1003">Cell membrane</keyword>
<evidence type="ECO:0000256" key="1">
    <source>
        <dbReference type="ARBA" id="ARBA00004651"/>
    </source>
</evidence>
<proteinExistence type="predicted"/>
<reference evidence="7 8" key="1">
    <citation type="submission" date="2018-05" db="EMBL/GenBank/DDBJ databases">
        <title>Marinifilum breve JC075T sp. nov., a marine bacterium isolated from Yongle Blue Hole in the South China Sea.</title>
        <authorList>
            <person name="Fu T."/>
        </authorList>
    </citation>
    <scope>NUCLEOTIDE SEQUENCE [LARGE SCALE GENOMIC DNA]</scope>
    <source>
        <strain evidence="7 8">JC075</strain>
    </source>
</reference>
<comment type="caution">
    <text evidence="7">The sequence shown here is derived from an EMBL/GenBank/DDBJ whole genome shotgun (WGS) entry which is preliminary data.</text>
</comment>
<dbReference type="AlphaFoldDB" id="A0A2V3ZY75"/>
<dbReference type="EMBL" id="QFLI01000003">
    <property type="protein sequence ID" value="PXY01378.1"/>
    <property type="molecule type" value="Genomic_DNA"/>
</dbReference>
<keyword evidence="4 6" id="KW-1133">Transmembrane helix</keyword>
<evidence type="ECO:0000256" key="2">
    <source>
        <dbReference type="ARBA" id="ARBA00022475"/>
    </source>
</evidence>
<protein>
    <submittedName>
        <fullName evidence="7">LysE family translocator</fullName>
    </submittedName>
</protein>
<evidence type="ECO:0000256" key="3">
    <source>
        <dbReference type="ARBA" id="ARBA00022692"/>
    </source>
</evidence>
<evidence type="ECO:0000256" key="6">
    <source>
        <dbReference type="SAM" id="Phobius"/>
    </source>
</evidence>
<evidence type="ECO:0000313" key="8">
    <source>
        <dbReference type="Proteomes" id="UP000248079"/>
    </source>
</evidence>
<feature type="transmembrane region" description="Helical" evidence="6">
    <location>
        <begin position="6"/>
        <end position="28"/>
    </location>
</feature>
<dbReference type="RefSeq" id="WP_110360190.1">
    <property type="nucleotide sequence ID" value="NZ_QFLI01000003.1"/>
</dbReference>
<dbReference type="PIRSF" id="PIRSF006324">
    <property type="entry name" value="LeuE"/>
    <property type="match status" value="1"/>
</dbReference>
<accession>A0A2V3ZY75</accession>
<sequence length="209" mass="22948">MELEMILSFLTASVVLSIMPGPDNIFVLTESVSSGQRTGLAISLGLSLGVLVHTSAAALGLSIIIQQSALVFTVIKYLGAAYLFYLAISALRSKDDGNQNESMKQEVPRGAFKLVRKGFLMNVLNPKVSLFFIAFLPQFISKSDIHVSMQMIVLGIVFMLQALLVFSLIAILSGRLNRYLNSQKFWKITQWSKFGVLSVLASLLLISEK</sequence>
<evidence type="ECO:0000313" key="7">
    <source>
        <dbReference type="EMBL" id="PXY01378.1"/>
    </source>
</evidence>
<feature type="transmembrane region" description="Helical" evidence="6">
    <location>
        <begin position="70"/>
        <end position="88"/>
    </location>
</feature>
<dbReference type="Pfam" id="PF01810">
    <property type="entry name" value="LysE"/>
    <property type="match status" value="1"/>
</dbReference>
<dbReference type="InterPro" id="IPR001123">
    <property type="entry name" value="LeuE-type"/>
</dbReference>
<keyword evidence="5 6" id="KW-0472">Membrane</keyword>
<evidence type="ECO:0000256" key="5">
    <source>
        <dbReference type="ARBA" id="ARBA00023136"/>
    </source>
</evidence>
<dbReference type="GO" id="GO:0015171">
    <property type="term" value="F:amino acid transmembrane transporter activity"/>
    <property type="evidence" value="ECO:0007669"/>
    <property type="project" value="TreeGrafter"/>
</dbReference>
<organism evidence="7 8">
    <name type="scientific">Marinifilum breve</name>
    <dbReference type="NCBI Taxonomy" id="2184082"/>
    <lineage>
        <taxon>Bacteria</taxon>
        <taxon>Pseudomonadati</taxon>
        <taxon>Bacteroidota</taxon>
        <taxon>Bacteroidia</taxon>
        <taxon>Marinilabiliales</taxon>
        <taxon>Marinifilaceae</taxon>
    </lineage>
</organism>
<comment type="subcellular location">
    <subcellularLocation>
        <location evidence="1">Cell membrane</location>
        <topology evidence="1">Multi-pass membrane protein</topology>
    </subcellularLocation>
</comment>
<dbReference type="OrthoDB" id="9784202at2"/>